<name>A0A1G2E516_9BACT</name>
<dbReference type="Gene3D" id="3.20.20.80">
    <property type="entry name" value="Glycosidases"/>
    <property type="match status" value="1"/>
</dbReference>
<proteinExistence type="inferred from homology"/>
<comment type="similarity">
    <text evidence="3">Belongs to the glycosyl hydrolase 5 (cellulase A) family.</text>
</comment>
<gene>
    <name evidence="5" type="ORF">A2494_02695</name>
</gene>
<dbReference type="Pfam" id="PF00150">
    <property type="entry name" value="Cellulase"/>
    <property type="match status" value="1"/>
</dbReference>
<evidence type="ECO:0000256" key="2">
    <source>
        <dbReference type="ARBA" id="ARBA00023295"/>
    </source>
</evidence>
<feature type="domain" description="Glycoside hydrolase family 5" evidence="4">
    <location>
        <begin position="52"/>
        <end position="285"/>
    </location>
</feature>
<dbReference type="Proteomes" id="UP000178106">
    <property type="component" value="Unassembled WGS sequence"/>
</dbReference>
<evidence type="ECO:0000256" key="1">
    <source>
        <dbReference type="ARBA" id="ARBA00022801"/>
    </source>
</evidence>
<keyword evidence="1 3" id="KW-0378">Hydrolase</keyword>
<dbReference type="GO" id="GO:0004553">
    <property type="term" value="F:hydrolase activity, hydrolyzing O-glycosyl compounds"/>
    <property type="evidence" value="ECO:0007669"/>
    <property type="project" value="InterPro"/>
</dbReference>
<dbReference type="InterPro" id="IPR017853">
    <property type="entry name" value="GH"/>
</dbReference>
<dbReference type="SUPFAM" id="SSF51445">
    <property type="entry name" value="(Trans)glycosidases"/>
    <property type="match status" value="1"/>
</dbReference>
<evidence type="ECO:0000313" key="5">
    <source>
        <dbReference type="EMBL" id="OGZ20158.1"/>
    </source>
</evidence>
<dbReference type="InterPro" id="IPR051923">
    <property type="entry name" value="Glycosyl_Hydrolase_39"/>
</dbReference>
<evidence type="ECO:0000259" key="4">
    <source>
        <dbReference type="Pfam" id="PF00150"/>
    </source>
</evidence>
<dbReference type="InterPro" id="IPR001547">
    <property type="entry name" value="Glyco_hydro_5"/>
</dbReference>
<evidence type="ECO:0000313" key="6">
    <source>
        <dbReference type="Proteomes" id="UP000178106"/>
    </source>
</evidence>
<evidence type="ECO:0000256" key="3">
    <source>
        <dbReference type="RuleBase" id="RU361153"/>
    </source>
</evidence>
<accession>A0A1G2E516</accession>
<dbReference type="GO" id="GO:0000272">
    <property type="term" value="P:polysaccharide catabolic process"/>
    <property type="evidence" value="ECO:0007669"/>
    <property type="project" value="InterPro"/>
</dbReference>
<dbReference type="PANTHER" id="PTHR12631">
    <property type="entry name" value="ALPHA-L-IDURONIDASE"/>
    <property type="match status" value="1"/>
</dbReference>
<sequence length="337" mass="38943">MENTHDVNLNLPAGTYDRSLISTYTKKCTETALPRSESPKGIIGVSTVPPFNERYYTLSKELGATWMRTEFDWRAIEQSDGTYDWTAADKMVNEMNKNNFHILGTIAYIPTHLQTWEEIRDHFQKFTHELGKRYHSQGISYYEIFNEPNLPGWGWLDKRTSPENYVGEYAILLAIANKEIHDIDPHAVIVLGGISSDAINGMPYQDFTKKLLSFESSKCFDIFAFHPYGHEGKFKQTAKELASLLTQSTATPKPIWFNEYGTPENKKLTHTIDSMFKERDAADAWFWFTLRDLRPNNRWNYGLTDYNFEKKDSFIFFQKNMSIEKATATSTPTVNAQ</sequence>
<reference evidence="5 6" key="1">
    <citation type="journal article" date="2016" name="Nat. Commun.">
        <title>Thousands of microbial genomes shed light on interconnected biogeochemical processes in an aquifer system.</title>
        <authorList>
            <person name="Anantharaman K."/>
            <person name="Brown C.T."/>
            <person name="Hug L.A."/>
            <person name="Sharon I."/>
            <person name="Castelle C.J."/>
            <person name="Probst A.J."/>
            <person name="Thomas B.C."/>
            <person name="Singh A."/>
            <person name="Wilkins M.J."/>
            <person name="Karaoz U."/>
            <person name="Brodie E.L."/>
            <person name="Williams K.H."/>
            <person name="Hubbard S.S."/>
            <person name="Banfield J.F."/>
        </authorList>
    </citation>
    <scope>NUCLEOTIDE SEQUENCE [LARGE SCALE GENOMIC DNA]</scope>
</reference>
<dbReference type="EMBL" id="MHLU01000029">
    <property type="protein sequence ID" value="OGZ20158.1"/>
    <property type="molecule type" value="Genomic_DNA"/>
</dbReference>
<keyword evidence="2 3" id="KW-0326">Glycosidase</keyword>
<dbReference type="PANTHER" id="PTHR12631:SF10">
    <property type="entry name" value="BETA-XYLOSIDASE-LIKE PROTEIN-RELATED"/>
    <property type="match status" value="1"/>
</dbReference>
<dbReference type="AlphaFoldDB" id="A0A1G2E516"/>
<organism evidence="5 6">
    <name type="scientific">Candidatus Lloydbacteria bacterium RIFOXYC12_FULL_46_25</name>
    <dbReference type="NCBI Taxonomy" id="1798670"/>
    <lineage>
        <taxon>Bacteria</taxon>
        <taxon>Candidatus Lloydiibacteriota</taxon>
    </lineage>
</organism>
<protein>
    <recommendedName>
        <fullName evidence="4">Glycoside hydrolase family 5 domain-containing protein</fullName>
    </recommendedName>
</protein>
<comment type="caution">
    <text evidence="5">The sequence shown here is derived from an EMBL/GenBank/DDBJ whole genome shotgun (WGS) entry which is preliminary data.</text>
</comment>